<feature type="compositionally biased region" description="Basic and acidic residues" evidence="1">
    <location>
        <begin position="1150"/>
        <end position="1163"/>
    </location>
</feature>
<sequence length="1163" mass="123918">MEGSTSTISHPNPERQAVMDELENHHSQHLYHVAKGHMDTSHSLFLFDNSTVSMNKLIFDCGSDGMALAKVSSSSVVVSRSKIVSNSKQTAFVVGTGLDGFGSSISVIDCSHISSSSMVLLPLVRTSTCLPTHPHDSSSTNTPSTDNSSPFLSVTGAGLVLSNVSLILGTGPLLDFGLLSHDSTGSDEIGLGEISTLLVGSVLRNVTSRGCSRTGLVVADGLCQKLVGTSVTLSTSHLCGTGCLDINAFGSFGCVNSSFSHCSSKADSSKLFTHQHFKPDERYHYHDETNQITLTFHLCSFTNMKYSDSGACVYVKAPHDVTMTECSFRNVKGRTHGALLISGRTKLDGSTTISLCSFLNSTANAYGSALYSAFPSLLSIDKCFYMNMTIAQSDRGGGALNVDSVDTASISECVFMVCAAGQTSGGGGAVFVRYSTLSMTSVQFRGNSAERGSDVNLLNCGSVDEVEKRVSDCHTDNDTTSLYFYPGGTETGIIKQFGTATTITHLRLTMSDTMFIKKITVKTSHKVKGTMLLLLDNTKPEDQNSDDLPPATCRVVVVNFLDASDTETSEVLSFGNSERLQSSCTYSLIAASISNTLLDISASNPLSISTDDPPRVRKLLCQPGTIGEMVISLKGRLLPVGEYTINFEGSSNLSLNVSFPTNQTGLPNQESSSVSVGQGGTDTRFAFGKTYKVDKITFESQPVLLESDGFSFVIPSFETPFVIEVNKAEGGDGKCRGDDNSCGSLSAAFEAATKWRMKPTTLKLVTSDSLSKTVSISDKNEVIVRKGGVVRASLILSVSNASLALTDVDALIRFSSLELKLVSVSSGSFEFSNGAISFDTSSTANSEIVNADNDLCSWTTGTIEIVNSTAVFKSCSLTKLTQGGILQCGGNVTLEEVNFLSNGPSNKEFPSARRNVMCSSGGEVSVGVLRGDGGSVSMPGSGISGDGCCVSGTATTISIVFLDTSESRITHDKKTGNFELELVGSGFLPCGLKLEVVTSLEDGNSVESLTLVVDTDTASLFTETRIEFIVTPNDVANLSSKLEWNVRLLNGDRSIGTSHLVLREKPGSLLWLIPVIVVVVVVIVGVIVALLLIWRCRSRKPAEKKDDEIENADDNTTTEMKETVSDRPENEREVEPEMKLSDMPAELTEENTKESSDLPEGKI</sequence>
<keyword evidence="2" id="KW-0812">Transmembrane</keyword>
<dbReference type="InterPro" id="IPR011050">
    <property type="entry name" value="Pectin_lyase_fold/virulence"/>
</dbReference>
<comment type="caution">
    <text evidence="3">The sequence shown here is derived from an EMBL/GenBank/DDBJ whole genome shotgun (WGS) entry which is preliminary data.</text>
</comment>
<keyword evidence="4" id="KW-1185">Reference proteome</keyword>
<dbReference type="EMBL" id="JARBJD010000015">
    <property type="protein sequence ID" value="KAK2961589.1"/>
    <property type="molecule type" value="Genomic_DNA"/>
</dbReference>
<gene>
    <name evidence="3" type="ORF">BLNAU_3387</name>
</gene>
<reference evidence="3 4" key="1">
    <citation type="journal article" date="2022" name="bioRxiv">
        <title>Genomics of Preaxostyla Flagellates Illuminates Evolutionary Transitions and the Path Towards Mitochondrial Loss.</title>
        <authorList>
            <person name="Novak L.V.F."/>
            <person name="Treitli S.C."/>
            <person name="Pyrih J."/>
            <person name="Halakuc P."/>
            <person name="Pipaliya S.V."/>
            <person name="Vacek V."/>
            <person name="Brzon O."/>
            <person name="Soukal P."/>
            <person name="Eme L."/>
            <person name="Dacks J.B."/>
            <person name="Karnkowska A."/>
            <person name="Elias M."/>
            <person name="Hampl V."/>
        </authorList>
    </citation>
    <scope>NUCLEOTIDE SEQUENCE [LARGE SCALE GENOMIC DNA]</scope>
    <source>
        <strain evidence="3">NAU3</strain>
        <tissue evidence="3">Gut</tissue>
    </source>
</reference>
<feature type="region of interest" description="Disordered" evidence="1">
    <location>
        <begin position="1104"/>
        <end position="1163"/>
    </location>
</feature>
<feature type="transmembrane region" description="Helical" evidence="2">
    <location>
        <begin position="1069"/>
        <end position="1094"/>
    </location>
</feature>
<organism evidence="3 4">
    <name type="scientific">Blattamonas nauphoetae</name>
    <dbReference type="NCBI Taxonomy" id="2049346"/>
    <lineage>
        <taxon>Eukaryota</taxon>
        <taxon>Metamonada</taxon>
        <taxon>Preaxostyla</taxon>
        <taxon>Oxymonadida</taxon>
        <taxon>Blattamonas</taxon>
    </lineage>
</organism>
<protein>
    <submittedName>
        <fullName evidence="3">Uncharacterized protein</fullName>
    </submittedName>
</protein>
<dbReference type="Proteomes" id="UP001281761">
    <property type="component" value="Unassembled WGS sequence"/>
</dbReference>
<dbReference type="SUPFAM" id="SSF51126">
    <property type="entry name" value="Pectin lyase-like"/>
    <property type="match status" value="1"/>
</dbReference>
<feature type="compositionally biased region" description="Basic and acidic residues" evidence="1">
    <location>
        <begin position="1119"/>
        <end position="1140"/>
    </location>
</feature>
<evidence type="ECO:0000313" key="3">
    <source>
        <dbReference type="EMBL" id="KAK2961589.1"/>
    </source>
</evidence>
<evidence type="ECO:0000256" key="2">
    <source>
        <dbReference type="SAM" id="Phobius"/>
    </source>
</evidence>
<evidence type="ECO:0000256" key="1">
    <source>
        <dbReference type="SAM" id="MobiDB-lite"/>
    </source>
</evidence>
<name>A0ABQ9YCX4_9EUKA</name>
<evidence type="ECO:0000313" key="4">
    <source>
        <dbReference type="Proteomes" id="UP001281761"/>
    </source>
</evidence>
<accession>A0ABQ9YCX4</accession>
<keyword evidence="2" id="KW-0472">Membrane</keyword>
<keyword evidence="2" id="KW-1133">Transmembrane helix</keyword>
<proteinExistence type="predicted"/>